<evidence type="ECO:0000313" key="2">
    <source>
        <dbReference type="Proteomes" id="UP000003824"/>
    </source>
</evidence>
<proteinExistence type="predicted"/>
<sequence>MTCDDFDRLLARAAGRCELCGTPEEETPRRALVIDHFEGAGLFFVRGLICDRCNSVMARHDRSAAWGPASLPWADKARAYHLAAFEQPTPEEFEQADRYIASRRTYHVKDRAYMPVAPRKTLVVRLDRSMTEAAAKLRRHLTDRQRARLIELLSKPT</sequence>
<reference evidence="2" key="1">
    <citation type="submission" date="2008-12" db="EMBL/GenBank/DDBJ databases">
        <title>Annotation of Streptomyces ghanaensis ATCC 14672.</title>
        <authorList>
            <consortium name="The Broad Institute Genome Sequencing Platform"/>
            <consortium name="Broad Institute Microbial Sequencing Center"/>
            <person name="Fischbach M."/>
            <person name="Ward D."/>
            <person name="Young S."/>
            <person name="Kodira C.D."/>
            <person name="Zeng Q."/>
            <person name="Koehrsen M."/>
            <person name="Godfrey P."/>
            <person name="Alvarado L."/>
            <person name="Berlin A.M."/>
            <person name="Borenstein D."/>
            <person name="Chen Z."/>
            <person name="Engels R."/>
            <person name="Freedman E."/>
            <person name="Gellesch M."/>
            <person name="Goldberg J."/>
            <person name="Griggs A."/>
            <person name="Gujja S."/>
            <person name="Heiman D.I."/>
            <person name="Hepburn T.A."/>
            <person name="Howarth C."/>
            <person name="Jen D."/>
            <person name="Larson L."/>
            <person name="Lewis B."/>
            <person name="Mehta T."/>
            <person name="Park D."/>
            <person name="Pearson M."/>
            <person name="Roberts A."/>
            <person name="Saif S."/>
            <person name="Shea T.D."/>
            <person name="Shenoy N."/>
            <person name="Sisk P."/>
            <person name="Stolte C."/>
            <person name="Sykes S.N."/>
            <person name="Walk T."/>
            <person name="White J."/>
            <person name="Yandava C."/>
            <person name="Straight P."/>
            <person name="Clardy J."/>
            <person name="Hung D."/>
            <person name="Kolter R."/>
            <person name="Mekalanos J."/>
            <person name="Walker S."/>
            <person name="Walsh C.T."/>
            <person name="Wieland B.L.C."/>
            <person name="Ilzarbe M."/>
            <person name="Galagan J."/>
            <person name="Nusbaum C."/>
            <person name="Birren B."/>
        </authorList>
    </citation>
    <scope>NUCLEOTIDE SEQUENCE [LARGE SCALE GENOMIC DNA]</scope>
    <source>
        <strain evidence="2">ATCC 14672 / DSM 40746 / JCM 4963 / KCTC 9882 / NRRL B-12104 / FH 1290</strain>
    </source>
</reference>
<dbReference type="Proteomes" id="UP000003824">
    <property type="component" value="Unassembled WGS sequence"/>
</dbReference>
<dbReference type="EMBL" id="DS999641">
    <property type="protein sequence ID" value="EFE65836.2"/>
    <property type="molecule type" value="Genomic_DNA"/>
</dbReference>
<dbReference type="Gene3D" id="3.40.1800.10">
    <property type="entry name" value="His-Me finger endonucleases"/>
    <property type="match status" value="1"/>
</dbReference>
<dbReference type="InterPro" id="IPR044925">
    <property type="entry name" value="His-Me_finger_sf"/>
</dbReference>
<name>D6A4J6_STRV1</name>
<dbReference type="InterPro" id="IPR038563">
    <property type="entry name" value="Endonuclease_7_sf"/>
</dbReference>
<evidence type="ECO:0000313" key="1">
    <source>
        <dbReference type="EMBL" id="EFE65836.2"/>
    </source>
</evidence>
<dbReference type="AlphaFoldDB" id="D6A4J6"/>
<organism evidence="1 2">
    <name type="scientific">Streptomyces viridosporus (strain ATCC 14672 / DSM 40746 / JCM 4963 / KCTC 9882 / NRRL B-12104 / FH 1290)</name>
    <name type="common">Streptomyces ghanaensis</name>
    <dbReference type="NCBI Taxonomy" id="566461"/>
    <lineage>
        <taxon>Bacteria</taxon>
        <taxon>Bacillati</taxon>
        <taxon>Actinomycetota</taxon>
        <taxon>Actinomycetes</taxon>
        <taxon>Kitasatosporales</taxon>
        <taxon>Streptomycetaceae</taxon>
        <taxon>Streptomyces</taxon>
    </lineage>
</organism>
<dbReference type="SUPFAM" id="SSF54060">
    <property type="entry name" value="His-Me finger endonucleases"/>
    <property type="match status" value="1"/>
</dbReference>
<dbReference type="Pfam" id="PF02945">
    <property type="entry name" value="Endonuclease_7"/>
    <property type="match status" value="1"/>
</dbReference>
<protein>
    <submittedName>
        <fullName evidence="1">Predicted protein</fullName>
    </submittedName>
</protein>
<gene>
    <name evidence="1" type="ORF">SSFG_01090</name>
</gene>
<accession>D6A4J6</accession>
<dbReference type="InterPro" id="IPR004211">
    <property type="entry name" value="Endonuclease_7"/>
</dbReference>